<feature type="region of interest" description="Disordered" evidence="5">
    <location>
        <begin position="88"/>
        <end position="112"/>
    </location>
</feature>
<dbReference type="GO" id="GO:0005737">
    <property type="term" value="C:cytoplasm"/>
    <property type="evidence" value="ECO:0007669"/>
    <property type="project" value="UniProtKB-SubCell"/>
</dbReference>
<reference evidence="6" key="1">
    <citation type="submission" date="2020-06" db="EMBL/GenBank/DDBJ databases">
        <authorList>
            <person name="Li T."/>
            <person name="Hu X."/>
            <person name="Zhang T."/>
            <person name="Song X."/>
            <person name="Zhang H."/>
            <person name="Dai N."/>
            <person name="Sheng W."/>
            <person name="Hou X."/>
            <person name="Wei L."/>
        </authorList>
    </citation>
    <scope>NUCLEOTIDE SEQUENCE</scope>
    <source>
        <strain evidence="6">G02</strain>
        <tissue evidence="6">Leaf</tissue>
    </source>
</reference>
<keyword evidence="3" id="KW-0963">Cytoplasm</keyword>
<comment type="caution">
    <text evidence="6">The sequence shown here is derived from an EMBL/GenBank/DDBJ whole genome shotgun (WGS) entry which is preliminary data.</text>
</comment>
<dbReference type="InterPro" id="IPR044159">
    <property type="entry name" value="IQM"/>
</dbReference>
<feature type="compositionally biased region" description="Polar residues" evidence="5">
    <location>
        <begin position="189"/>
        <end position="200"/>
    </location>
</feature>
<dbReference type="AlphaFoldDB" id="A0AAW2KXS2"/>
<evidence type="ECO:0000313" key="6">
    <source>
        <dbReference type="EMBL" id="KAL0311866.1"/>
    </source>
</evidence>
<sequence>MGAYLLLLQRCTSPEGSSAKIFHNPFLVGKGLLKDEKAQKLALHHWLEAAIWPYSGHYLPTEDNFKEFISFLEENHVDMTNVKRCSIHDDSPPLKATDEEFKAETEEGQPETALTTTAADGIGYNAPVNRIAEGRMGINATNINATRLELTKTLSCKWASGVGPRIGCVRDYPMELQSQALEKVNLSPTLNPSLRYSKTHTPIPSPRPSPKIRLSPRLANMGLPSPRSSPSTASSTLKP</sequence>
<proteinExistence type="predicted"/>
<evidence type="ECO:0000256" key="2">
    <source>
        <dbReference type="ARBA" id="ARBA00004496"/>
    </source>
</evidence>
<organism evidence="6">
    <name type="scientific">Sesamum radiatum</name>
    <name type="common">Black benniseed</name>
    <dbReference type="NCBI Taxonomy" id="300843"/>
    <lineage>
        <taxon>Eukaryota</taxon>
        <taxon>Viridiplantae</taxon>
        <taxon>Streptophyta</taxon>
        <taxon>Embryophyta</taxon>
        <taxon>Tracheophyta</taxon>
        <taxon>Spermatophyta</taxon>
        <taxon>Magnoliopsida</taxon>
        <taxon>eudicotyledons</taxon>
        <taxon>Gunneridae</taxon>
        <taxon>Pentapetalae</taxon>
        <taxon>asterids</taxon>
        <taxon>lamiids</taxon>
        <taxon>Lamiales</taxon>
        <taxon>Pedaliaceae</taxon>
        <taxon>Sesamum</taxon>
    </lineage>
</organism>
<name>A0AAW2KXS2_SESRA</name>
<comment type="subcellular location">
    <subcellularLocation>
        <location evidence="2">Cytoplasm</location>
    </subcellularLocation>
    <subcellularLocation>
        <location evidence="1">Nucleus</location>
    </subcellularLocation>
</comment>
<evidence type="ECO:0000256" key="5">
    <source>
        <dbReference type="SAM" id="MobiDB-lite"/>
    </source>
</evidence>
<evidence type="ECO:0000256" key="4">
    <source>
        <dbReference type="ARBA" id="ARBA00023242"/>
    </source>
</evidence>
<feature type="region of interest" description="Disordered" evidence="5">
    <location>
        <begin position="189"/>
        <end position="239"/>
    </location>
</feature>
<dbReference type="PANTHER" id="PTHR31250">
    <property type="entry name" value="IQ DOMAIN-CONTAINING PROTEIN IQM3"/>
    <property type="match status" value="1"/>
</dbReference>
<keyword evidence="4" id="KW-0539">Nucleus</keyword>
<feature type="compositionally biased region" description="Basic and acidic residues" evidence="5">
    <location>
        <begin position="88"/>
        <end position="105"/>
    </location>
</feature>
<gene>
    <name evidence="6" type="ORF">Sradi_5585900</name>
</gene>
<dbReference type="PANTHER" id="PTHR31250:SF27">
    <property type="entry name" value="IQ DOMAIN-CONTAINING PROTEIN IQM5"/>
    <property type="match status" value="1"/>
</dbReference>
<dbReference type="EMBL" id="JACGWJ010000026">
    <property type="protein sequence ID" value="KAL0311866.1"/>
    <property type="molecule type" value="Genomic_DNA"/>
</dbReference>
<reference evidence="6" key="2">
    <citation type="journal article" date="2024" name="Plant">
        <title>Genomic evolution and insights into agronomic trait innovations of Sesamum species.</title>
        <authorList>
            <person name="Miao H."/>
            <person name="Wang L."/>
            <person name="Qu L."/>
            <person name="Liu H."/>
            <person name="Sun Y."/>
            <person name="Le M."/>
            <person name="Wang Q."/>
            <person name="Wei S."/>
            <person name="Zheng Y."/>
            <person name="Lin W."/>
            <person name="Duan Y."/>
            <person name="Cao H."/>
            <person name="Xiong S."/>
            <person name="Wang X."/>
            <person name="Wei L."/>
            <person name="Li C."/>
            <person name="Ma Q."/>
            <person name="Ju M."/>
            <person name="Zhao R."/>
            <person name="Li G."/>
            <person name="Mu C."/>
            <person name="Tian Q."/>
            <person name="Mei H."/>
            <person name="Zhang T."/>
            <person name="Gao T."/>
            <person name="Zhang H."/>
        </authorList>
    </citation>
    <scope>NUCLEOTIDE SEQUENCE</scope>
    <source>
        <strain evidence="6">G02</strain>
    </source>
</reference>
<protein>
    <submittedName>
        <fullName evidence="6">IQ domain-containing protein IQM4</fullName>
    </submittedName>
</protein>
<dbReference type="GO" id="GO:0005634">
    <property type="term" value="C:nucleus"/>
    <property type="evidence" value="ECO:0007669"/>
    <property type="project" value="UniProtKB-SubCell"/>
</dbReference>
<feature type="compositionally biased region" description="Low complexity" evidence="5">
    <location>
        <begin position="211"/>
        <end position="239"/>
    </location>
</feature>
<evidence type="ECO:0000256" key="3">
    <source>
        <dbReference type="ARBA" id="ARBA00022490"/>
    </source>
</evidence>
<accession>A0AAW2KXS2</accession>
<evidence type="ECO:0000256" key="1">
    <source>
        <dbReference type="ARBA" id="ARBA00004123"/>
    </source>
</evidence>